<evidence type="ECO:0000313" key="2">
    <source>
        <dbReference type="Proteomes" id="UP001334084"/>
    </source>
</evidence>
<keyword evidence="2" id="KW-1185">Reference proteome</keyword>
<dbReference type="AlphaFoldDB" id="A0AAX4JB16"/>
<sequence>MLHILFTFCELTLFTHHKENDMIDVFIGSNDYDGALNSFCMFLTEELGLRGEKNVCPFVVNSGEYTIQKNRIPFEVVERIEYQNIREIAHESNNDELRALFVESKKYFKASCEISVKDRYYIDFMFRTRKNGNYYFSNTSSISLKREAKFTVLKLNKIKKINLTEREKNFSKIMKLYNLN</sequence>
<dbReference type="EMBL" id="CP142728">
    <property type="protein sequence ID" value="WUR03162.1"/>
    <property type="molecule type" value="Genomic_DNA"/>
</dbReference>
<gene>
    <name evidence="1" type="ORF">VNE69_03371</name>
</gene>
<proteinExistence type="predicted"/>
<evidence type="ECO:0000313" key="1">
    <source>
        <dbReference type="EMBL" id="WUR03162.1"/>
    </source>
</evidence>
<reference evidence="1" key="1">
    <citation type="journal article" date="2024" name="BMC Genomics">
        <title>Functional annotation of a divergent genome using sequence and structure-based similarity.</title>
        <authorList>
            <person name="Svedberg D."/>
            <person name="Winiger R.R."/>
            <person name="Berg A."/>
            <person name="Sharma H."/>
            <person name="Tellgren-Roth C."/>
            <person name="Debrunner-Vossbrinck B.A."/>
            <person name="Vossbrinck C.R."/>
            <person name="Barandun J."/>
        </authorList>
    </citation>
    <scope>NUCLEOTIDE SEQUENCE</scope>
    <source>
        <strain evidence="1">Illinois isolate</strain>
    </source>
</reference>
<protein>
    <submittedName>
        <fullName evidence="1">Uncharacterized protein</fullName>
    </submittedName>
</protein>
<accession>A0AAX4JB16</accession>
<dbReference type="Proteomes" id="UP001334084">
    <property type="component" value="Chromosome 3"/>
</dbReference>
<dbReference type="KEGG" id="vnx:VNE69_03371"/>
<organism evidence="1 2">
    <name type="scientific">Vairimorpha necatrix</name>
    <dbReference type="NCBI Taxonomy" id="6039"/>
    <lineage>
        <taxon>Eukaryota</taxon>
        <taxon>Fungi</taxon>
        <taxon>Fungi incertae sedis</taxon>
        <taxon>Microsporidia</taxon>
        <taxon>Nosematidae</taxon>
        <taxon>Vairimorpha</taxon>
    </lineage>
</organism>
<dbReference type="GeneID" id="90540967"/>
<name>A0AAX4JB16_9MICR</name>
<dbReference type="RefSeq" id="XP_065329307.1">
    <property type="nucleotide sequence ID" value="XM_065473235.1"/>
</dbReference>